<reference evidence="2" key="1">
    <citation type="journal article" date="2014" name="PLoS ONE">
        <title>Transcriptome-Based Identification of ABC Transporters in the Western Tarnished Plant Bug Lygus hesperus.</title>
        <authorList>
            <person name="Hull J.J."/>
            <person name="Chaney K."/>
            <person name="Geib S.M."/>
            <person name="Fabrick J.A."/>
            <person name="Brent C.S."/>
            <person name="Walsh D."/>
            <person name="Lavine L.C."/>
        </authorList>
    </citation>
    <scope>NUCLEOTIDE SEQUENCE</scope>
</reference>
<feature type="region of interest" description="Disordered" evidence="1">
    <location>
        <begin position="39"/>
        <end position="65"/>
    </location>
</feature>
<sequence>MIEPESNTTTTMMPIADMHAVVSDKDVQDTNVLPEQSLHTATTTTTTSHPITKSFATSTTPTSTTASAVTTSSLSVQKKRAQKQAHADEIAALTAVAAVSALR</sequence>
<name>A0A0A9VSB3_LYGHE</name>
<organism evidence="2">
    <name type="scientific">Lygus hesperus</name>
    <name type="common">Western plant bug</name>
    <dbReference type="NCBI Taxonomy" id="30085"/>
    <lineage>
        <taxon>Eukaryota</taxon>
        <taxon>Metazoa</taxon>
        <taxon>Ecdysozoa</taxon>
        <taxon>Arthropoda</taxon>
        <taxon>Hexapoda</taxon>
        <taxon>Insecta</taxon>
        <taxon>Pterygota</taxon>
        <taxon>Neoptera</taxon>
        <taxon>Paraneoptera</taxon>
        <taxon>Hemiptera</taxon>
        <taxon>Heteroptera</taxon>
        <taxon>Panheteroptera</taxon>
        <taxon>Cimicomorpha</taxon>
        <taxon>Miridae</taxon>
        <taxon>Mirini</taxon>
        <taxon>Lygus</taxon>
    </lineage>
</organism>
<accession>A0A0A9VSB3</accession>
<evidence type="ECO:0000313" key="2">
    <source>
        <dbReference type="EMBL" id="JAF98603.1"/>
    </source>
</evidence>
<gene>
    <name evidence="2" type="ORF">CM83_42968</name>
</gene>
<protein>
    <submittedName>
        <fullName evidence="2">Uncharacterized protein</fullName>
    </submittedName>
</protein>
<dbReference type="AlphaFoldDB" id="A0A0A9VSB3"/>
<reference evidence="2" key="2">
    <citation type="submission" date="2014-07" db="EMBL/GenBank/DDBJ databases">
        <authorList>
            <person name="Hull J."/>
        </authorList>
    </citation>
    <scope>NUCLEOTIDE SEQUENCE</scope>
</reference>
<evidence type="ECO:0000256" key="1">
    <source>
        <dbReference type="SAM" id="MobiDB-lite"/>
    </source>
</evidence>
<feature type="compositionally biased region" description="Low complexity" evidence="1">
    <location>
        <begin position="40"/>
        <end position="65"/>
    </location>
</feature>
<dbReference type="EMBL" id="GBHO01045000">
    <property type="protein sequence ID" value="JAF98603.1"/>
    <property type="molecule type" value="Transcribed_RNA"/>
</dbReference>
<proteinExistence type="predicted"/>